<gene>
    <name evidence="2" type="ORF">METZ01_LOCUS180372</name>
</gene>
<dbReference type="InterPro" id="IPR036928">
    <property type="entry name" value="AS_sf"/>
</dbReference>
<name>A0A382CMS3_9ZZZZ</name>
<dbReference type="InterPro" id="IPR000120">
    <property type="entry name" value="Amidase"/>
</dbReference>
<dbReference type="PANTHER" id="PTHR11895:SF73">
    <property type="entry name" value="AMIDASE FAMILY PROTEIN"/>
    <property type="match status" value="1"/>
</dbReference>
<dbReference type="EMBL" id="UINC01035312">
    <property type="protein sequence ID" value="SVB27518.1"/>
    <property type="molecule type" value="Genomic_DNA"/>
</dbReference>
<dbReference type="Pfam" id="PF01425">
    <property type="entry name" value="Amidase"/>
    <property type="match status" value="1"/>
</dbReference>
<evidence type="ECO:0000313" key="2">
    <source>
        <dbReference type="EMBL" id="SVB27518.1"/>
    </source>
</evidence>
<dbReference type="Gene3D" id="3.90.1300.10">
    <property type="entry name" value="Amidase signature (AS) domain"/>
    <property type="match status" value="1"/>
</dbReference>
<feature type="domain" description="Amidase" evidence="1">
    <location>
        <begin position="132"/>
        <end position="371"/>
    </location>
</feature>
<dbReference type="PANTHER" id="PTHR11895">
    <property type="entry name" value="TRANSAMIDASE"/>
    <property type="match status" value="1"/>
</dbReference>
<dbReference type="GO" id="GO:0050567">
    <property type="term" value="F:glutaminyl-tRNA synthase (glutamine-hydrolyzing) activity"/>
    <property type="evidence" value="ECO:0007669"/>
    <property type="project" value="TreeGrafter"/>
</dbReference>
<feature type="non-terminal residue" evidence="2">
    <location>
        <position position="466"/>
    </location>
</feature>
<dbReference type="InterPro" id="IPR006311">
    <property type="entry name" value="TAT_signal"/>
</dbReference>
<reference evidence="2" key="1">
    <citation type="submission" date="2018-05" db="EMBL/GenBank/DDBJ databases">
        <authorList>
            <person name="Lanie J.A."/>
            <person name="Ng W.-L."/>
            <person name="Kazmierczak K.M."/>
            <person name="Andrzejewski T.M."/>
            <person name="Davidsen T.M."/>
            <person name="Wayne K.J."/>
            <person name="Tettelin H."/>
            <person name="Glass J.I."/>
            <person name="Rusch D."/>
            <person name="Podicherti R."/>
            <person name="Tsui H.-C.T."/>
            <person name="Winkler M.E."/>
        </authorList>
    </citation>
    <scope>NUCLEOTIDE SEQUENCE</scope>
</reference>
<accession>A0A382CMS3</accession>
<dbReference type="PROSITE" id="PS51318">
    <property type="entry name" value="TAT"/>
    <property type="match status" value="1"/>
</dbReference>
<protein>
    <recommendedName>
        <fullName evidence="1">Amidase domain-containing protein</fullName>
    </recommendedName>
</protein>
<sequence>MSEGTVRTAVERREFLKATAAMAAAGSVNPSALLASNRASPVRLVEQQQEPQPRPLGNGEAPALSFQAYPGGTGALMEKLWAEHGSALFERTPPFTLDPWEGPVPADEEDIAFLPMHRLSVLLRDRSISSTELTEIYLDRMNRYDPVLLCSVSILEGRAMEEAQQADAEIQSGNWRGPLHGIPYGVKDLFSVDGTRTTWGSADFADQIIDEDSEVVERLRAAGAVLIAKLATGEFARGDQWYRGRTRNPWNVEEGSSGSSAGPGSATAAGCVAFAIGTETRGSIVSPSRRNGLSALRPTFGRVSRYGGMVLSWSMDKTGPMCRSVEDCAHVFHAIHGASERDPASLTIPFAFDRNPDLGDFRIGFTEDAPEEFLEALTSLGADVTEMRELPEWGSEQLGVESAAAFDFHIAPGGVEPDPLPDDLDPAELNRRSRFRNGRDTRGMDYVNEQRRRLILMREMAEAIEG</sequence>
<evidence type="ECO:0000259" key="1">
    <source>
        <dbReference type="Pfam" id="PF01425"/>
    </source>
</evidence>
<dbReference type="AlphaFoldDB" id="A0A382CMS3"/>
<dbReference type="SUPFAM" id="SSF75304">
    <property type="entry name" value="Amidase signature (AS) enzymes"/>
    <property type="match status" value="1"/>
</dbReference>
<proteinExistence type="predicted"/>
<dbReference type="NCBIfam" id="TIGR01409">
    <property type="entry name" value="TAT_signal_seq"/>
    <property type="match status" value="1"/>
</dbReference>
<dbReference type="InterPro" id="IPR023631">
    <property type="entry name" value="Amidase_dom"/>
</dbReference>
<organism evidence="2">
    <name type="scientific">marine metagenome</name>
    <dbReference type="NCBI Taxonomy" id="408172"/>
    <lineage>
        <taxon>unclassified sequences</taxon>
        <taxon>metagenomes</taxon>
        <taxon>ecological metagenomes</taxon>
    </lineage>
</organism>
<dbReference type="InterPro" id="IPR019546">
    <property type="entry name" value="TAT_signal_bac_arc"/>
</dbReference>